<feature type="transmembrane region" description="Helical" evidence="6">
    <location>
        <begin position="148"/>
        <end position="170"/>
    </location>
</feature>
<reference evidence="8" key="1">
    <citation type="journal article" date="2017" name="Environ. Microbiol. Rep.">
        <title>Genetic Diversity of Marine Anaerobic Ammonium-Oxidizing Bacteria as Revealed by Genomic and Proteomic Analyses of 'Candidatus Scalindua japonica'.</title>
        <authorList>
            <person name="Oshiki M."/>
            <person name="Mizuto K."/>
            <person name="Kimura Z."/>
            <person name="Kindaichi T."/>
            <person name="Satoh H."/>
            <person name="Okabe S."/>
        </authorList>
    </citation>
    <scope>NUCLEOTIDE SEQUENCE [LARGE SCALE GENOMIC DNA]</scope>
    <source>
        <strain evidence="8">husup-a2</strain>
    </source>
</reference>
<keyword evidence="3 6" id="KW-0812">Transmembrane</keyword>
<feature type="transmembrane region" description="Helical" evidence="6">
    <location>
        <begin position="235"/>
        <end position="263"/>
    </location>
</feature>
<feature type="transmembrane region" description="Helical" evidence="6">
    <location>
        <begin position="125"/>
        <end position="142"/>
    </location>
</feature>
<keyword evidence="6" id="KW-0739">Sodium transport</keyword>
<dbReference type="HAMAP" id="MF_01844">
    <property type="entry name" value="NhaA"/>
    <property type="match status" value="1"/>
</dbReference>
<protein>
    <recommendedName>
        <fullName evidence="6">Na(+)/H(+) antiporter NhaA</fullName>
    </recommendedName>
    <alternativeName>
        <fullName evidence="6">Sodium/proton antiporter NhaA</fullName>
    </alternativeName>
</protein>
<evidence type="ECO:0000256" key="6">
    <source>
        <dbReference type="HAMAP-Rule" id="MF_01844"/>
    </source>
</evidence>
<comment type="catalytic activity">
    <reaction evidence="6">
        <text>Na(+)(in) + 2 H(+)(out) = Na(+)(out) + 2 H(+)(in)</text>
        <dbReference type="Rhea" id="RHEA:29251"/>
        <dbReference type="ChEBI" id="CHEBI:15378"/>
        <dbReference type="ChEBI" id="CHEBI:29101"/>
    </reaction>
</comment>
<feature type="transmembrane region" description="Helical" evidence="6">
    <location>
        <begin position="177"/>
        <end position="199"/>
    </location>
</feature>
<feature type="transmembrane region" description="Helical" evidence="6">
    <location>
        <begin position="403"/>
        <end position="422"/>
    </location>
</feature>
<organism evidence="7 8">
    <name type="scientific">Candidatus Scalindua japonica</name>
    <dbReference type="NCBI Taxonomy" id="1284222"/>
    <lineage>
        <taxon>Bacteria</taxon>
        <taxon>Pseudomonadati</taxon>
        <taxon>Planctomycetota</taxon>
        <taxon>Candidatus Brocadiia</taxon>
        <taxon>Candidatus Brocadiales</taxon>
        <taxon>Candidatus Scalinduaceae</taxon>
        <taxon>Candidatus Scalindua</taxon>
    </lineage>
</organism>
<keyword evidence="8" id="KW-1185">Reference proteome</keyword>
<keyword evidence="4 6" id="KW-1133">Transmembrane helix</keyword>
<evidence type="ECO:0000313" key="7">
    <source>
        <dbReference type="EMBL" id="GAX59239.1"/>
    </source>
</evidence>
<proteinExistence type="inferred from homology"/>
<dbReference type="RefSeq" id="WP_096892374.1">
    <property type="nucleotide sequence ID" value="NZ_BAOS01000001.1"/>
</dbReference>
<comment type="similarity">
    <text evidence="6">Belongs to the NhaA Na(+)/H(+) (TC 2.A.33) antiporter family.</text>
</comment>
<evidence type="ECO:0000256" key="2">
    <source>
        <dbReference type="ARBA" id="ARBA00022475"/>
    </source>
</evidence>
<dbReference type="EMBL" id="BAOS01000001">
    <property type="protein sequence ID" value="GAX59239.1"/>
    <property type="molecule type" value="Genomic_DNA"/>
</dbReference>
<feature type="transmembrane region" description="Helical" evidence="6">
    <location>
        <begin position="44"/>
        <end position="66"/>
    </location>
</feature>
<keyword evidence="5 6" id="KW-0472">Membrane</keyword>
<keyword evidence="6" id="KW-0406">Ion transport</keyword>
<feature type="transmembrane region" description="Helical" evidence="6">
    <location>
        <begin position="326"/>
        <end position="344"/>
    </location>
</feature>
<dbReference type="InterPro" id="IPR004670">
    <property type="entry name" value="NhaA"/>
</dbReference>
<dbReference type="OrthoDB" id="9808135at2"/>
<feature type="transmembrane region" description="Helical" evidence="6">
    <location>
        <begin position="434"/>
        <end position="453"/>
    </location>
</feature>
<keyword evidence="6" id="KW-0915">Sodium</keyword>
<evidence type="ECO:0000256" key="1">
    <source>
        <dbReference type="ARBA" id="ARBA00004429"/>
    </source>
</evidence>
<dbReference type="GO" id="GO:0006885">
    <property type="term" value="P:regulation of pH"/>
    <property type="evidence" value="ECO:0007669"/>
    <property type="project" value="UniProtKB-UniRule"/>
</dbReference>
<feature type="transmembrane region" description="Helical" evidence="6">
    <location>
        <begin position="205"/>
        <end position="223"/>
    </location>
</feature>
<comment type="caution">
    <text evidence="7">The sequence shown here is derived from an EMBL/GenBank/DDBJ whole genome shotgun (WGS) entry which is preliminary data.</text>
</comment>
<dbReference type="Gene3D" id="1.20.1530.10">
    <property type="entry name" value="Na+/H+ antiporter like domain"/>
    <property type="match status" value="1"/>
</dbReference>
<dbReference type="GO" id="GO:0005886">
    <property type="term" value="C:plasma membrane"/>
    <property type="evidence" value="ECO:0007669"/>
    <property type="project" value="UniProtKB-SubCell"/>
</dbReference>
<comment type="function">
    <text evidence="6">Na(+)/H(+) antiporter that extrudes sodium in exchange for external protons.</text>
</comment>
<dbReference type="Pfam" id="PF06965">
    <property type="entry name" value="Na_H_antiport_1"/>
    <property type="match status" value="1"/>
</dbReference>
<name>A0A286TTK4_9BACT</name>
<comment type="subcellular location">
    <subcellularLocation>
        <location evidence="1">Cell inner membrane</location>
        <topology evidence="1">Multi-pass membrane protein</topology>
    </subcellularLocation>
    <subcellularLocation>
        <location evidence="6">Cell membrane</location>
        <topology evidence="6">Multi-pass membrane protein</topology>
    </subcellularLocation>
</comment>
<dbReference type="AlphaFoldDB" id="A0A286TTK4"/>
<dbReference type="NCBIfam" id="TIGR00773">
    <property type="entry name" value="NhaA"/>
    <property type="match status" value="1"/>
</dbReference>
<feature type="transmembrane region" description="Helical" evidence="6">
    <location>
        <begin position="356"/>
        <end position="383"/>
    </location>
</feature>
<dbReference type="PANTHER" id="PTHR30341">
    <property type="entry name" value="SODIUM ION/PROTON ANTIPORTER NHAA-RELATED"/>
    <property type="match status" value="1"/>
</dbReference>
<keyword evidence="2 6" id="KW-1003">Cell membrane</keyword>
<dbReference type="InterPro" id="IPR023171">
    <property type="entry name" value="Na/H_antiporter_dom_sf"/>
</dbReference>
<keyword evidence="6" id="KW-0813">Transport</keyword>
<feature type="transmembrane region" description="Helical" evidence="6">
    <location>
        <begin position="86"/>
        <end position="104"/>
    </location>
</feature>
<dbReference type="GO" id="GO:0015385">
    <property type="term" value="F:sodium:proton antiporter activity"/>
    <property type="evidence" value="ECO:0007669"/>
    <property type="project" value="UniProtKB-UniRule"/>
</dbReference>
<dbReference type="Proteomes" id="UP000218542">
    <property type="component" value="Unassembled WGS sequence"/>
</dbReference>
<evidence type="ECO:0000313" key="8">
    <source>
        <dbReference type="Proteomes" id="UP000218542"/>
    </source>
</evidence>
<evidence type="ECO:0000256" key="3">
    <source>
        <dbReference type="ARBA" id="ARBA00022692"/>
    </source>
</evidence>
<evidence type="ECO:0000256" key="5">
    <source>
        <dbReference type="ARBA" id="ARBA00023136"/>
    </source>
</evidence>
<accession>A0A286TTK4</accession>
<gene>
    <name evidence="6 7" type="primary">nhaA</name>
    <name evidence="7" type="ORF">SCALIN_C01_0170</name>
</gene>
<dbReference type="PANTHER" id="PTHR30341:SF0">
    <property type="entry name" value="NA(+)_H(+) ANTIPORTER NHAA"/>
    <property type="match status" value="1"/>
</dbReference>
<sequence length="480" mass="52517">MKEQNKPIDDSCHDGIFYAPWEKTFNRILTPFEEFIHRQATSGILLMIMAMLAMVLANSGLAEFYHQLIETHISIDVGSWEMEKTVHHWVNDGLMTLFFFVVGLELKREVLVGELADVRKATLPIAAAIGGMAAPALIYYFINPEGVASGGWGMPMATDIAFALGALALISHRVPKALITFLVALAIVDDLGAVTVIAIFYTENISLDALAFAGGLFGLLIVFNRGGIRSFTPYFIVSVLLWYMLMQSGVHATLAGVLAAFSIPAIPKYNPMVFNERVKYLMKRFESSHEHDKSIMNNAELRAIVCSLESSAQSVQTLSQRLEHTWHMPVAYIIIPFFILANAGTQLELSSLSETLAHPVALGVSLGLIVGKFAGITGVSWLLLRFGFARLPSGVRFTQIAGVSLLAGIGFTMSMFIAELAFEHQENLLLISKTGLMFASLIAGVAGSVWLFVVSKQNEVSDDCGVEHADTTNYQVQSFL</sequence>
<keyword evidence="6" id="KW-0050">Antiport</keyword>
<evidence type="ECO:0000256" key="4">
    <source>
        <dbReference type="ARBA" id="ARBA00022989"/>
    </source>
</evidence>